<name>A0A6G0GQS0_PHOVU</name>
<organism evidence="1 4">
    <name type="scientific">Phocaeicola vulgatus</name>
    <name type="common">Bacteroides vulgatus</name>
    <dbReference type="NCBI Taxonomy" id="821"/>
    <lineage>
        <taxon>Bacteria</taxon>
        <taxon>Pseudomonadati</taxon>
        <taxon>Bacteroidota</taxon>
        <taxon>Bacteroidia</taxon>
        <taxon>Bacteroidales</taxon>
        <taxon>Bacteroidaceae</taxon>
        <taxon>Phocaeicola</taxon>
    </lineage>
</organism>
<dbReference type="Proteomes" id="UP000483142">
    <property type="component" value="Unassembled WGS sequence"/>
</dbReference>
<evidence type="ECO:0000313" key="2">
    <source>
        <dbReference type="EMBL" id="KAB6479237.1"/>
    </source>
</evidence>
<protein>
    <submittedName>
        <fullName evidence="1">Uncharacterized protein</fullName>
    </submittedName>
</protein>
<evidence type="ECO:0000313" key="1">
    <source>
        <dbReference type="EMBL" id="KAB6454409.1"/>
    </source>
</evidence>
<evidence type="ECO:0000313" key="3">
    <source>
        <dbReference type="Proteomes" id="UP000468344"/>
    </source>
</evidence>
<dbReference type="AlphaFoldDB" id="A0A6G0GQS0"/>
<dbReference type="RefSeq" id="WP_195584515.1">
    <property type="nucleotide sequence ID" value="NZ_JADNLG010000001.1"/>
</dbReference>
<accession>A0A6G0GQS0</accession>
<dbReference type="EMBL" id="WDBY01000010">
    <property type="protein sequence ID" value="KAB6479237.1"/>
    <property type="molecule type" value="Genomic_DNA"/>
</dbReference>
<evidence type="ECO:0000313" key="4">
    <source>
        <dbReference type="Proteomes" id="UP000483142"/>
    </source>
</evidence>
<gene>
    <name evidence="2" type="ORF">GAZ06_07205</name>
    <name evidence="1" type="ORF">GAZ09_07040</name>
</gene>
<sequence length="317" mass="37667">MNTIKILWVDDKFMDPNDSFTKRVNEDIEDCQDLSNIIIVDKVSNRDDFLNRLSSKTKYAAIILDAQTADKINDSPDIKTFDLHLRPIDKLNYNVLKYVYSSYPDQIAKMAHEYGFDIRDKSEIEPYDLITEIKDRLSLEFPIVPELMMSIRENFISESNEKYLRNIIDGYYDAESVPLEDMRYILEDIFVHLTKTRLINFNALPKNAGLSDKVKFLLEGGELNGTKIHIPYWVCPIEIRYAMQCLEPCSQLYHHDSNTVWSRMDNMVFKNSYEQFFKEMAYNTFFLTMRWYYHFMLNEKNSPSNGNYSNKHKQYYY</sequence>
<reference evidence="3 4" key="1">
    <citation type="journal article" date="2019" name="Nat. Med.">
        <title>A library of human gut bacterial isolates paired with longitudinal multiomics data enables mechanistic microbiome research.</title>
        <authorList>
            <person name="Poyet M."/>
            <person name="Groussin M."/>
            <person name="Gibbons S.M."/>
            <person name="Avila-Pacheco J."/>
            <person name="Jiang X."/>
            <person name="Kearney S.M."/>
            <person name="Perrotta A.R."/>
            <person name="Berdy B."/>
            <person name="Zhao S."/>
            <person name="Lieberman T.D."/>
            <person name="Swanson P.K."/>
            <person name="Smith M."/>
            <person name="Roesemann S."/>
            <person name="Alexander J.E."/>
            <person name="Rich S.A."/>
            <person name="Livny J."/>
            <person name="Vlamakis H."/>
            <person name="Clish C."/>
            <person name="Bullock K."/>
            <person name="Deik A."/>
            <person name="Scott J."/>
            <person name="Pierce K.A."/>
            <person name="Xavier R.J."/>
            <person name="Alm E.J."/>
        </authorList>
    </citation>
    <scope>NUCLEOTIDE SEQUENCE [LARGE SCALE GENOMIC DNA]</scope>
    <source>
        <strain evidence="2 3">BIOML-A140</strain>
        <strain evidence="1 4">BIOML-A141</strain>
    </source>
</reference>
<dbReference type="EMBL" id="WDBZ01000011">
    <property type="protein sequence ID" value="KAB6454409.1"/>
    <property type="molecule type" value="Genomic_DNA"/>
</dbReference>
<comment type="caution">
    <text evidence="1">The sequence shown here is derived from an EMBL/GenBank/DDBJ whole genome shotgun (WGS) entry which is preliminary data.</text>
</comment>
<proteinExistence type="predicted"/>
<dbReference type="Proteomes" id="UP000468344">
    <property type="component" value="Unassembled WGS sequence"/>
</dbReference>